<proteinExistence type="predicted"/>
<gene>
    <name evidence="1" type="ORF">NIES2119_28605</name>
</gene>
<dbReference type="Proteomes" id="UP000185860">
    <property type="component" value="Unassembled WGS sequence"/>
</dbReference>
<dbReference type="InterPro" id="IPR016024">
    <property type="entry name" value="ARM-type_fold"/>
</dbReference>
<dbReference type="SUPFAM" id="SSF48371">
    <property type="entry name" value="ARM repeat"/>
    <property type="match status" value="1"/>
</dbReference>
<reference evidence="1 2" key="1">
    <citation type="submission" date="2016-11" db="EMBL/GenBank/DDBJ databases">
        <title>Draft Genome Sequences of Nine Cyanobacterial Strains from Diverse Habitats.</title>
        <authorList>
            <person name="Zhu T."/>
            <person name="Hou S."/>
            <person name="Lu X."/>
            <person name="Hess W.R."/>
        </authorList>
    </citation>
    <scope>NUCLEOTIDE SEQUENCE [LARGE SCALE GENOMIC DNA]</scope>
    <source>
        <strain evidence="1 2">IAM M-71</strain>
    </source>
</reference>
<dbReference type="RefSeq" id="WP_073596895.1">
    <property type="nucleotide sequence ID" value="NZ_MRCE01000050.1"/>
</dbReference>
<comment type="caution">
    <text evidence="1">The sequence shown here is derived from an EMBL/GenBank/DDBJ whole genome shotgun (WGS) entry which is preliminary data.</text>
</comment>
<dbReference type="InterPro" id="IPR027417">
    <property type="entry name" value="P-loop_NTPase"/>
</dbReference>
<dbReference type="EMBL" id="MRCE01000050">
    <property type="protein sequence ID" value="OKH31441.1"/>
    <property type="molecule type" value="Genomic_DNA"/>
</dbReference>
<organism evidence="1 2">
    <name type="scientific">[Phormidium ambiguum] IAM M-71</name>
    <dbReference type="NCBI Taxonomy" id="454136"/>
    <lineage>
        <taxon>Bacteria</taxon>
        <taxon>Bacillati</taxon>
        <taxon>Cyanobacteriota</taxon>
        <taxon>Cyanophyceae</taxon>
        <taxon>Oscillatoriophycideae</taxon>
        <taxon>Aerosakkonematales</taxon>
        <taxon>Aerosakkonemataceae</taxon>
        <taxon>Floridanema</taxon>
    </lineage>
</organism>
<accession>A0A1U7I585</accession>
<dbReference type="CDD" id="cd00093">
    <property type="entry name" value="HTH_XRE"/>
    <property type="match status" value="1"/>
</dbReference>
<dbReference type="InterPro" id="IPR001387">
    <property type="entry name" value="Cro/C1-type_HTH"/>
</dbReference>
<dbReference type="OrthoDB" id="435943at2"/>
<evidence type="ECO:0000313" key="2">
    <source>
        <dbReference type="Proteomes" id="UP000185860"/>
    </source>
</evidence>
<dbReference type="AlphaFoldDB" id="A0A1U7I585"/>
<dbReference type="GO" id="GO:0003677">
    <property type="term" value="F:DNA binding"/>
    <property type="evidence" value="ECO:0007669"/>
    <property type="project" value="InterPro"/>
</dbReference>
<evidence type="ECO:0000313" key="1">
    <source>
        <dbReference type="EMBL" id="OKH31441.1"/>
    </source>
</evidence>
<dbReference type="SUPFAM" id="SSF52540">
    <property type="entry name" value="P-loop containing nucleoside triphosphate hydrolases"/>
    <property type="match status" value="1"/>
</dbReference>
<dbReference type="SUPFAM" id="SSF47413">
    <property type="entry name" value="lambda repressor-like DNA-binding domains"/>
    <property type="match status" value="1"/>
</dbReference>
<dbReference type="InterPro" id="IPR010982">
    <property type="entry name" value="Lambda_DNA-bd_dom_sf"/>
</dbReference>
<name>A0A1U7I585_9CYAN</name>
<dbReference type="STRING" id="454136.NIES2119_28605"/>
<dbReference type="Gene3D" id="3.40.50.300">
    <property type="entry name" value="P-loop containing nucleotide triphosphate hydrolases"/>
    <property type="match status" value="1"/>
</dbReference>
<sequence length="1156" mass="129640">MAQRSLRASASGIEKAKLVLKRRSLTQKAFGEELGIAWSTINKFFNGKPIYRTIFLEICHQLSLDWQEIVGIKDIKNDETPSQLLADVRRYASIAREALNPRILQRIERKIVQEKYIPAIQRGISNVQPRIVPIIAPAGYGKSTILGNIYDELIKVEVSWVVLVLCNSFNIESTPSAEKLAFTLGETASGKQLSIAQLAANLKIECGRGVLLIDTLDLVLNRHLATAFTNVMRQLIDAGATVVFTCRDHEYNDFLEPPREKMAAISDTIDRYNVPTFDRAEIREAAATFFHKSRKTTLEIGYSFADRILSLSADSRPLQEITCNPLLLALLCDLFAKDGNVPADLTVSKLYQRYWHEKIVYSRIDDSHTSLLALEKENFCLAFAKSLFQMSGEKLCESAYRDELGINFTKIVATAYDSLLSEGVIERLPSTKIHFFHQTLLEYAIAYWLTRHNAKEYRYQLLQTLQLNNSTHNYWFPVIRQLLTIVDESEFAEIANQLDIEQMVAFRAIAFAAASRSEEQPLLNLLPVAFMRGNAYQKILYRALASASVPLQQTAWNCILTILREGERATASSAAQTIGAMLNAWGTSLSDRLEQAINAISLRTSSNNNINEQAQLYGWLVDAVSSIITGNIDNEALRILAKHYFKFSEGTRTTVISLHLLPEVTPHTQIELFNIIKTAPLPKRTEFKFKQEFAKFLAVTLPTEIEKSPLPSTEAWLDSLHHPIQTGFDLIQAKAIGICAANNPNLLTGILQDFITGDKKNTNNNLFALIEAIASGANNQITEELIKINYLPSERFKSVITLLKEMNSTLEFSQRESLANWIKPMAIEYPEQWLPSLADLAQNSPTIQNLVIELFSNLPLEKQAATVNKNLLLLIPKLADSLSNITDDERIYLALIEVYQESAKTSDSDIYKLIDFTVKSHKKIAIAAATAIFSLSGERSLPNLREFLPLANSSFPGVRLNYLSSVKNQISQWNLIIYESELTEICAKFAHETEPQVIQQLCELVAIWVDLNKSVPGKVAQIIGDIPSRLFAQGLLEGGVVGAAIDTLNVIAQLSNPNLSSLIINVTRQLLHQIDLKKVQESKVVDLLGSVARIDLNFLPYIINEDCASLPARNQRIVALTVRRVEGIDSPLLKWFLINHNSQAEVKNLILEWQGF</sequence>
<protein>
    <submittedName>
        <fullName evidence="1">Uncharacterized protein</fullName>
    </submittedName>
</protein>